<feature type="region of interest" description="Disordered" evidence="6">
    <location>
        <begin position="303"/>
        <end position="333"/>
    </location>
</feature>
<evidence type="ECO:0000256" key="1">
    <source>
        <dbReference type="ARBA" id="ARBA00004651"/>
    </source>
</evidence>
<dbReference type="EMBL" id="LAKD02000055">
    <property type="protein sequence ID" value="OPF76916.1"/>
    <property type="molecule type" value="Genomic_DNA"/>
</dbReference>
<name>A0A1V4D1M6_9ACTN</name>
<dbReference type="InterPro" id="IPR001851">
    <property type="entry name" value="ABC_transp_permease"/>
</dbReference>
<comment type="caution">
    <text evidence="8">The sequence shown here is derived from an EMBL/GenBank/DDBJ whole genome shotgun (WGS) entry which is preliminary data.</text>
</comment>
<feature type="transmembrane region" description="Helical" evidence="7">
    <location>
        <begin position="81"/>
        <end position="104"/>
    </location>
</feature>
<keyword evidence="2" id="KW-1003">Cell membrane</keyword>
<feature type="transmembrane region" description="Helical" evidence="7">
    <location>
        <begin position="31"/>
        <end position="50"/>
    </location>
</feature>
<accession>A0A1V4D1M6</accession>
<dbReference type="CDD" id="cd06581">
    <property type="entry name" value="TM_PBP1_LivM_like"/>
    <property type="match status" value="1"/>
</dbReference>
<organism evidence="8 9">
    <name type="scientific">Streptomyces antioxidans</name>
    <dbReference type="NCBI Taxonomy" id="1507734"/>
    <lineage>
        <taxon>Bacteria</taxon>
        <taxon>Bacillati</taxon>
        <taxon>Actinomycetota</taxon>
        <taxon>Actinomycetes</taxon>
        <taxon>Kitasatosporales</taxon>
        <taxon>Streptomycetaceae</taxon>
        <taxon>Streptomyces</taxon>
    </lineage>
</organism>
<feature type="transmembrane region" description="Helical" evidence="7">
    <location>
        <begin position="111"/>
        <end position="129"/>
    </location>
</feature>
<dbReference type="AlphaFoldDB" id="A0A1V4D1M6"/>
<evidence type="ECO:0000256" key="4">
    <source>
        <dbReference type="ARBA" id="ARBA00022989"/>
    </source>
</evidence>
<evidence type="ECO:0000256" key="6">
    <source>
        <dbReference type="SAM" id="MobiDB-lite"/>
    </source>
</evidence>
<dbReference type="RefSeq" id="WP_046087216.1">
    <property type="nucleotide sequence ID" value="NZ_LAKD02000055.1"/>
</dbReference>
<protein>
    <submittedName>
        <fullName evidence="8">Branched-chain amino acid ABC transporter permease</fullName>
    </submittedName>
</protein>
<evidence type="ECO:0000313" key="9">
    <source>
        <dbReference type="Proteomes" id="UP000033615"/>
    </source>
</evidence>
<keyword evidence="4 7" id="KW-1133">Transmembrane helix</keyword>
<proteinExistence type="predicted"/>
<keyword evidence="9" id="KW-1185">Reference proteome</keyword>
<evidence type="ECO:0000256" key="7">
    <source>
        <dbReference type="SAM" id="Phobius"/>
    </source>
</evidence>
<feature type="transmembrane region" description="Helical" evidence="7">
    <location>
        <begin position="149"/>
        <end position="171"/>
    </location>
</feature>
<dbReference type="GO" id="GO:0005886">
    <property type="term" value="C:plasma membrane"/>
    <property type="evidence" value="ECO:0007669"/>
    <property type="project" value="UniProtKB-SubCell"/>
</dbReference>
<sequence>MRPNLSLLVPSAVLLALAVYALTGADPYLLSVLSTVLIYAVATSGLNLLAGFGGYPNLSQATFMGVGAYAGAYAVNTLHWGFWAVMVVGPLAAAAVGAVVAVPLLRLQGQYFAIATLLLGVVFTTVMQNEESLGGSLGIGGFTRPFTDSTGWFLFLLAIQAVLTGLTAWIAGRPLGRHLDALRQDESLSESIGIPVRRRKFEAFVLGSAVGGLAGVLLANNSFYVAPDLFNFFESFLVFVALIVGGPGTVAGPLLGAAFLIGLPEAFRFAQEARYLFMGVAFVLVMGLAPDGIVGAASRLTQRSRRRSPRPATIREPSREAVAVGPGQGDDHA</sequence>
<feature type="transmembrane region" description="Helical" evidence="7">
    <location>
        <begin position="203"/>
        <end position="224"/>
    </location>
</feature>
<keyword evidence="5 7" id="KW-0472">Membrane</keyword>
<evidence type="ECO:0000256" key="3">
    <source>
        <dbReference type="ARBA" id="ARBA00022692"/>
    </source>
</evidence>
<dbReference type="Proteomes" id="UP000033615">
    <property type="component" value="Unassembled WGS sequence"/>
</dbReference>
<dbReference type="Pfam" id="PF02653">
    <property type="entry name" value="BPD_transp_2"/>
    <property type="match status" value="1"/>
</dbReference>
<keyword evidence="3 7" id="KW-0812">Transmembrane</keyword>
<evidence type="ECO:0000313" key="8">
    <source>
        <dbReference type="EMBL" id="OPF76916.1"/>
    </source>
</evidence>
<evidence type="ECO:0000256" key="2">
    <source>
        <dbReference type="ARBA" id="ARBA00022475"/>
    </source>
</evidence>
<dbReference type="InterPro" id="IPR043428">
    <property type="entry name" value="LivM-like"/>
</dbReference>
<dbReference type="GO" id="GO:0015658">
    <property type="term" value="F:branched-chain amino acid transmembrane transporter activity"/>
    <property type="evidence" value="ECO:0007669"/>
    <property type="project" value="InterPro"/>
</dbReference>
<reference evidence="8" key="1">
    <citation type="submission" date="2016-12" db="EMBL/GenBank/DDBJ databases">
        <title>Genome sequence of Streptomyces antioxidans MUSC 164.</title>
        <authorList>
            <person name="Lee L.-H."/>
            <person name="Ser H.-L."/>
        </authorList>
    </citation>
    <scope>NUCLEOTIDE SEQUENCE [LARGE SCALE GENOMIC DNA]</scope>
    <source>
        <strain evidence="8">MUSC 164</strain>
    </source>
</reference>
<feature type="transmembrane region" description="Helical" evidence="7">
    <location>
        <begin position="275"/>
        <end position="297"/>
    </location>
</feature>
<feature type="transmembrane region" description="Helical" evidence="7">
    <location>
        <begin position="57"/>
        <end position="75"/>
    </location>
</feature>
<dbReference type="PANTHER" id="PTHR30482:SF10">
    <property type="entry name" value="HIGH-AFFINITY BRANCHED-CHAIN AMINO ACID TRANSPORT PROTEIN BRAE"/>
    <property type="match status" value="1"/>
</dbReference>
<dbReference type="OrthoDB" id="9814461at2"/>
<gene>
    <name evidence="8" type="ORF">VT50_0222245</name>
</gene>
<evidence type="ECO:0000256" key="5">
    <source>
        <dbReference type="ARBA" id="ARBA00023136"/>
    </source>
</evidence>
<comment type="subcellular location">
    <subcellularLocation>
        <location evidence="1">Cell membrane</location>
        <topology evidence="1">Multi-pass membrane protein</topology>
    </subcellularLocation>
</comment>
<feature type="transmembrane region" description="Helical" evidence="7">
    <location>
        <begin position="236"/>
        <end position="263"/>
    </location>
</feature>
<dbReference type="PANTHER" id="PTHR30482">
    <property type="entry name" value="HIGH-AFFINITY BRANCHED-CHAIN AMINO ACID TRANSPORT SYSTEM PERMEASE"/>
    <property type="match status" value="1"/>
</dbReference>